<dbReference type="AlphaFoldDB" id="A0AA36A0R4"/>
<organism evidence="1 2">
    <name type="scientific">Lactuca saligna</name>
    <name type="common">Willowleaf lettuce</name>
    <dbReference type="NCBI Taxonomy" id="75948"/>
    <lineage>
        <taxon>Eukaryota</taxon>
        <taxon>Viridiplantae</taxon>
        <taxon>Streptophyta</taxon>
        <taxon>Embryophyta</taxon>
        <taxon>Tracheophyta</taxon>
        <taxon>Spermatophyta</taxon>
        <taxon>Magnoliopsida</taxon>
        <taxon>eudicotyledons</taxon>
        <taxon>Gunneridae</taxon>
        <taxon>Pentapetalae</taxon>
        <taxon>asterids</taxon>
        <taxon>campanulids</taxon>
        <taxon>Asterales</taxon>
        <taxon>Asteraceae</taxon>
        <taxon>Cichorioideae</taxon>
        <taxon>Cichorieae</taxon>
        <taxon>Lactucinae</taxon>
        <taxon>Lactuca</taxon>
    </lineage>
</organism>
<accession>A0AA36A0R4</accession>
<evidence type="ECO:0000313" key="1">
    <source>
        <dbReference type="EMBL" id="CAI9302450.1"/>
    </source>
</evidence>
<protein>
    <submittedName>
        <fullName evidence="1">Uncharacterized protein</fullName>
    </submittedName>
</protein>
<proteinExistence type="predicted"/>
<evidence type="ECO:0000313" key="2">
    <source>
        <dbReference type="Proteomes" id="UP001177003"/>
    </source>
</evidence>
<dbReference type="EMBL" id="OX465085">
    <property type="protein sequence ID" value="CAI9302450.1"/>
    <property type="molecule type" value="Genomic_DNA"/>
</dbReference>
<dbReference type="Proteomes" id="UP001177003">
    <property type="component" value="Chromosome 9"/>
</dbReference>
<keyword evidence="2" id="KW-1185">Reference proteome</keyword>
<name>A0AA36A0R4_LACSI</name>
<reference evidence="1" key="1">
    <citation type="submission" date="2023-04" db="EMBL/GenBank/DDBJ databases">
        <authorList>
            <person name="Vijverberg K."/>
            <person name="Xiong W."/>
            <person name="Schranz E."/>
        </authorList>
    </citation>
    <scope>NUCLEOTIDE SEQUENCE</scope>
</reference>
<gene>
    <name evidence="1" type="ORF">LSALG_LOCUS40938</name>
</gene>
<sequence length="116" mass="13570">MNPYDWISLFYIVAKDGKKYEPIFGYLRRMIKSYILEIAKIDVGIAYVLKKRPILNQFDQPEDIQHLKGGFFDKEHWSSVFKMKEEANSSNSAGDVKCVSDMIRRYIAVRTSLLKI</sequence>